<dbReference type="AlphaFoldDB" id="Q5BT16"/>
<name>Q5BT16_SCHJA</name>
<organism evidence="1">
    <name type="scientific">Schistosoma japonicum</name>
    <name type="common">Blood fluke</name>
    <dbReference type="NCBI Taxonomy" id="6182"/>
    <lineage>
        <taxon>Eukaryota</taxon>
        <taxon>Metazoa</taxon>
        <taxon>Spiralia</taxon>
        <taxon>Lophotrochozoa</taxon>
        <taxon>Platyhelminthes</taxon>
        <taxon>Trematoda</taxon>
        <taxon>Digenea</taxon>
        <taxon>Strigeidida</taxon>
        <taxon>Schistosomatoidea</taxon>
        <taxon>Schistosomatidae</taxon>
        <taxon>Schistosoma</taxon>
    </lineage>
</organism>
<reference evidence="1" key="1">
    <citation type="submission" date="2005-01" db="EMBL/GenBank/DDBJ databases">
        <authorList>
            <person name="Han Z."/>
        </authorList>
    </citation>
    <scope>NUCLEOTIDE SEQUENCE</scope>
</reference>
<evidence type="ECO:0000313" key="1">
    <source>
        <dbReference type="EMBL" id="AAX30319.1"/>
    </source>
</evidence>
<accession>Q5BT16</accession>
<sequence length="53" mass="6150">MGRRKAMGCQTKTWHQSIKSLTIGPSHVDRCRLPGWGPDDNRNQWLEVLNNME</sequence>
<reference evidence="1" key="2">
    <citation type="journal article" date="2006" name="PLoS Pathog.">
        <title>New perspectives on host-parasite interplay by comparative transcriptomic and proteomic analyses of Schistosoma japonicum.</title>
        <authorList>
            <person name="Liu F."/>
            <person name="Lu J."/>
            <person name="Hu W."/>
            <person name="Wang S.Y."/>
            <person name="Cui S.J."/>
            <person name="Chi M."/>
            <person name="Yan Q."/>
            <person name="Wang X.R."/>
            <person name="Song H.D."/>
            <person name="Xu X.N."/>
            <person name="Wang J.J."/>
            <person name="Zhang X.L."/>
            <person name="Zhang X."/>
            <person name="Wang Z.Q."/>
            <person name="Xue C.L."/>
            <person name="Brindley P.J."/>
            <person name="McManus D.P."/>
            <person name="Yang P.Y."/>
            <person name="Feng Z."/>
            <person name="Chen Z."/>
            <person name="Han Z.G."/>
        </authorList>
    </citation>
    <scope>NUCLEOTIDE SEQUENCE</scope>
</reference>
<protein>
    <submittedName>
        <fullName evidence="1">SJCHGC02985 protein</fullName>
    </submittedName>
</protein>
<dbReference type="EMBL" id="AY915098">
    <property type="protein sequence ID" value="AAX30319.1"/>
    <property type="molecule type" value="mRNA"/>
</dbReference>
<proteinExistence type="evidence at transcript level"/>